<evidence type="ECO:0000256" key="4">
    <source>
        <dbReference type="ARBA" id="ARBA00022833"/>
    </source>
</evidence>
<dbReference type="InterPro" id="IPR013087">
    <property type="entry name" value="Znf_C2H2_type"/>
</dbReference>
<evidence type="ECO:0000259" key="7">
    <source>
        <dbReference type="PROSITE" id="PS50157"/>
    </source>
</evidence>
<dbReference type="EMBL" id="ML769409">
    <property type="protein sequence ID" value="KAE9405369.1"/>
    <property type="molecule type" value="Genomic_DNA"/>
</dbReference>
<sequence>MRQHPFSSLNGALRVQGVFLLSEWLRSLRAIRNCPTPIVSTSQVLKKQRTLQCSFFNNHIGSCFLWRSLLLIFNCYLLLFNQLTQWLRTKTPAHKADQTLKDPTVCDLCGTKVARKGDIPRHMRRHLSAEDKAAKSYACPYPDCGYTNLQKGNVDTHIRTHTKVKNQQCPSCDFATVDPGSLTRHRKRRHQYVPKERKPRTPGSGPPGPQQEQMIIETPSTFTTEGLYSDGSTSPSSSRGSSALHQYDSDATQSTPTSVYTVFTPPLTLPSVAMDSYTFPRPSLCSSKIRGPLDLLDALSEKSQEGYWERALHSSKSKALSPGYQSTPPLESDDLEVVDAVSSFKVVCRPYENYGPRGHSSVAESQSLRIFSPSNQAELSAAYSRMPQSEVSSIDERHSAHFDLPLPEPDNPSIAASDSETLSEVDSWITFMPQ</sequence>
<reference evidence="8" key="1">
    <citation type="journal article" date="2019" name="Environ. Microbiol.">
        <title>Fungal ecological strategies reflected in gene transcription - a case study of two litter decomposers.</title>
        <authorList>
            <person name="Barbi F."/>
            <person name="Kohler A."/>
            <person name="Barry K."/>
            <person name="Baskaran P."/>
            <person name="Daum C."/>
            <person name="Fauchery L."/>
            <person name="Ihrmark K."/>
            <person name="Kuo A."/>
            <person name="LaButti K."/>
            <person name="Lipzen A."/>
            <person name="Morin E."/>
            <person name="Grigoriev I.V."/>
            <person name="Henrissat B."/>
            <person name="Lindahl B."/>
            <person name="Martin F."/>
        </authorList>
    </citation>
    <scope>NUCLEOTIDE SEQUENCE</scope>
    <source>
        <strain evidence="8">JB14</strain>
    </source>
</reference>
<accession>A0A6A4I3N8</accession>
<keyword evidence="9" id="KW-1185">Reference proteome</keyword>
<protein>
    <recommendedName>
        <fullName evidence="7">C2H2-type domain-containing protein</fullName>
    </recommendedName>
</protein>
<keyword evidence="1" id="KW-0479">Metal-binding</keyword>
<feature type="compositionally biased region" description="Low complexity" evidence="6">
    <location>
        <begin position="229"/>
        <end position="242"/>
    </location>
</feature>
<dbReference type="Gene3D" id="3.30.160.60">
    <property type="entry name" value="Classic Zinc Finger"/>
    <property type="match status" value="1"/>
</dbReference>
<evidence type="ECO:0000256" key="2">
    <source>
        <dbReference type="ARBA" id="ARBA00022737"/>
    </source>
</evidence>
<keyword evidence="3 5" id="KW-0863">Zinc-finger</keyword>
<feature type="domain" description="C2H2-type" evidence="7">
    <location>
        <begin position="104"/>
        <end position="131"/>
    </location>
</feature>
<dbReference type="PROSITE" id="PS00028">
    <property type="entry name" value="ZINC_FINGER_C2H2_1"/>
    <property type="match status" value="1"/>
</dbReference>
<dbReference type="SUPFAM" id="SSF57667">
    <property type="entry name" value="beta-beta-alpha zinc fingers"/>
    <property type="match status" value="1"/>
</dbReference>
<dbReference type="GO" id="GO:0010468">
    <property type="term" value="P:regulation of gene expression"/>
    <property type="evidence" value="ECO:0007669"/>
    <property type="project" value="TreeGrafter"/>
</dbReference>
<evidence type="ECO:0000256" key="1">
    <source>
        <dbReference type="ARBA" id="ARBA00022723"/>
    </source>
</evidence>
<dbReference type="SMART" id="SM00355">
    <property type="entry name" value="ZnF_C2H2"/>
    <property type="match status" value="3"/>
</dbReference>
<dbReference type="OrthoDB" id="654211at2759"/>
<dbReference type="AlphaFoldDB" id="A0A6A4I3N8"/>
<dbReference type="PROSITE" id="PS50157">
    <property type="entry name" value="ZINC_FINGER_C2H2_2"/>
    <property type="match status" value="2"/>
</dbReference>
<proteinExistence type="predicted"/>
<evidence type="ECO:0000256" key="5">
    <source>
        <dbReference type="PROSITE-ProRule" id="PRU00042"/>
    </source>
</evidence>
<dbReference type="InterPro" id="IPR036236">
    <property type="entry name" value="Znf_C2H2_sf"/>
</dbReference>
<keyword evidence="2" id="KW-0677">Repeat</keyword>
<feature type="region of interest" description="Disordered" evidence="6">
    <location>
        <begin position="175"/>
        <end position="258"/>
    </location>
</feature>
<feature type="compositionally biased region" description="Polar residues" evidence="6">
    <location>
        <begin position="249"/>
        <end position="258"/>
    </location>
</feature>
<dbReference type="PANTHER" id="PTHR24403">
    <property type="entry name" value="ZINC FINGER PROTEIN"/>
    <property type="match status" value="1"/>
</dbReference>
<dbReference type="PANTHER" id="PTHR24403:SF67">
    <property type="entry name" value="FI01116P-RELATED"/>
    <property type="match status" value="1"/>
</dbReference>
<dbReference type="GO" id="GO:0005634">
    <property type="term" value="C:nucleus"/>
    <property type="evidence" value="ECO:0007669"/>
    <property type="project" value="TreeGrafter"/>
</dbReference>
<dbReference type="Proteomes" id="UP000799118">
    <property type="component" value="Unassembled WGS sequence"/>
</dbReference>
<evidence type="ECO:0000313" key="8">
    <source>
        <dbReference type="EMBL" id="KAE9405369.1"/>
    </source>
</evidence>
<dbReference type="InterPro" id="IPR050688">
    <property type="entry name" value="Zinc_finger/UBP_domain"/>
</dbReference>
<dbReference type="GO" id="GO:0008270">
    <property type="term" value="F:zinc ion binding"/>
    <property type="evidence" value="ECO:0007669"/>
    <property type="project" value="UniProtKB-KW"/>
</dbReference>
<keyword evidence="4" id="KW-0862">Zinc</keyword>
<feature type="domain" description="C2H2-type" evidence="7">
    <location>
        <begin position="137"/>
        <end position="166"/>
    </location>
</feature>
<gene>
    <name evidence="8" type="ORF">BT96DRAFT_988417</name>
</gene>
<evidence type="ECO:0000256" key="6">
    <source>
        <dbReference type="SAM" id="MobiDB-lite"/>
    </source>
</evidence>
<feature type="compositionally biased region" description="Basic residues" evidence="6">
    <location>
        <begin position="183"/>
        <end position="200"/>
    </location>
</feature>
<name>A0A6A4I3N8_9AGAR</name>
<evidence type="ECO:0000313" key="9">
    <source>
        <dbReference type="Proteomes" id="UP000799118"/>
    </source>
</evidence>
<organism evidence="8 9">
    <name type="scientific">Gymnopus androsaceus JB14</name>
    <dbReference type="NCBI Taxonomy" id="1447944"/>
    <lineage>
        <taxon>Eukaryota</taxon>
        <taxon>Fungi</taxon>
        <taxon>Dikarya</taxon>
        <taxon>Basidiomycota</taxon>
        <taxon>Agaricomycotina</taxon>
        <taxon>Agaricomycetes</taxon>
        <taxon>Agaricomycetidae</taxon>
        <taxon>Agaricales</taxon>
        <taxon>Marasmiineae</taxon>
        <taxon>Omphalotaceae</taxon>
        <taxon>Gymnopus</taxon>
    </lineage>
</organism>
<evidence type="ECO:0000256" key="3">
    <source>
        <dbReference type="ARBA" id="ARBA00022771"/>
    </source>
</evidence>